<feature type="region of interest" description="Disordered" evidence="3">
    <location>
        <begin position="1"/>
        <end position="232"/>
    </location>
</feature>
<feature type="region of interest" description="Disordered" evidence="3">
    <location>
        <begin position="569"/>
        <end position="596"/>
    </location>
</feature>
<dbReference type="Gene3D" id="1.20.920.10">
    <property type="entry name" value="Bromodomain-like"/>
    <property type="match status" value="2"/>
</dbReference>
<dbReference type="CDD" id="cd05499">
    <property type="entry name" value="Bromo_BDF1_2_II"/>
    <property type="match status" value="1"/>
</dbReference>
<dbReference type="PRINTS" id="PR00503">
    <property type="entry name" value="BROMODOMAIN"/>
</dbReference>
<feature type="compositionally biased region" description="Low complexity" evidence="3">
    <location>
        <begin position="116"/>
        <end position="129"/>
    </location>
</feature>
<dbReference type="SUPFAM" id="SSF47370">
    <property type="entry name" value="Bromodomain"/>
    <property type="match status" value="2"/>
</dbReference>
<feature type="compositionally biased region" description="Low complexity" evidence="3">
    <location>
        <begin position="385"/>
        <end position="420"/>
    </location>
</feature>
<evidence type="ECO:0000256" key="3">
    <source>
        <dbReference type="SAM" id="MobiDB-lite"/>
    </source>
</evidence>
<gene>
    <name evidence="6" type="ORF">BN980_GECA04s01297g</name>
</gene>
<feature type="compositionally biased region" description="Basic and acidic residues" evidence="3">
    <location>
        <begin position="782"/>
        <end position="807"/>
    </location>
</feature>
<feature type="region of interest" description="Disordered" evidence="3">
    <location>
        <begin position="363"/>
        <end position="450"/>
    </location>
</feature>
<dbReference type="AlphaFoldDB" id="A0A0J9X619"/>
<dbReference type="STRING" id="1173061.A0A0J9X619"/>
<evidence type="ECO:0000256" key="2">
    <source>
        <dbReference type="PROSITE-ProRule" id="PRU00035"/>
    </source>
</evidence>
<feature type="region of interest" description="Disordered" evidence="3">
    <location>
        <begin position="768"/>
        <end position="833"/>
    </location>
</feature>
<dbReference type="GO" id="GO:0005634">
    <property type="term" value="C:nucleus"/>
    <property type="evidence" value="ECO:0007669"/>
    <property type="project" value="TreeGrafter"/>
</dbReference>
<reference evidence="6" key="1">
    <citation type="submission" date="2014-03" db="EMBL/GenBank/DDBJ databases">
        <authorList>
            <person name="Casaregola S."/>
        </authorList>
    </citation>
    <scope>NUCLEOTIDE SEQUENCE [LARGE SCALE GENOMIC DNA]</scope>
    <source>
        <strain evidence="6">CLIB 918</strain>
    </source>
</reference>
<accession>A0A0J9X619</accession>
<feature type="compositionally biased region" description="Low complexity" evidence="3">
    <location>
        <begin position="172"/>
        <end position="202"/>
    </location>
</feature>
<evidence type="ECO:0000259" key="5">
    <source>
        <dbReference type="PROSITE" id="PS51525"/>
    </source>
</evidence>
<dbReference type="GO" id="GO:0006355">
    <property type="term" value="P:regulation of DNA-templated transcription"/>
    <property type="evidence" value="ECO:0007669"/>
    <property type="project" value="TreeGrafter"/>
</dbReference>
<evidence type="ECO:0000313" key="6">
    <source>
        <dbReference type="EMBL" id="CDO52898.1"/>
    </source>
</evidence>
<dbReference type="PANTHER" id="PTHR22880:SF225">
    <property type="entry name" value="BROMODOMAIN-CONTAINING PROTEIN BET-1-RELATED"/>
    <property type="match status" value="1"/>
</dbReference>
<dbReference type="Gene3D" id="1.20.1270.220">
    <property type="match status" value="1"/>
</dbReference>
<dbReference type="Pfam" id="PF00439">
    <property type="entry name" value="Bromodomain"/>
    <property type="match status" value="2"/>
</dbReference>
<evidence type="ECO:0000313" key="7">
    <source>
        <dbReference type="Proteomes" id="UP000242525"/>
    </source>
</evidence>
<evidence type="ECO:0000259" key="4">
    <source>
        <dbReference type="PROSITE" id="PS50014"/>
    </source>
</evidence>
<feature type="region of interest" description="Disordered" evidence="3">
    <location>
        <begin position="629"/>
        <end position="675"/>
    </location>
</feature>
<feature type="domain" description="Bromo" evidence="4">
    <location>
        <begin position="277"/>
        <end position="349"/>
    </location>
</feature>
<dbReference type="InterPro" id="IPR027353">
    <property type="entry name" value="NET_dom"/>
</dbReference>
<organism evidence="6 7">
    <name type="scientific">Geotrichum candidum</name>
    <name type="common">Oospora lactis</name>
    <name type="synonym">Dipodascus geotrichum</name>
    <dbReference type="NCBI Taxonomy" id="1173061"/>
    <lineage>
        <taxon>Eukaryota</taxon>
        <taxon>Fungi</taxon>
        <taxon>Dikarya</taxon>
        <taxon>Ascomycota</taxon>
        <taxon>Saccharomycotina</taxon>
        <taxon>Dipodascomycetes</taxon>
        <taxon>Dipodascales</taxon>
        <taxon>Dipodascaceae</taxon>
        <taxon>Geotrichum</taxon>
    </lineage>
</organism>
<dbReference type="InterPro" id="IPR018359">
    <property type="entry name" value="Bromodomain_CS"/>
</dbReference>
<comment type="caution">
    <text evidence="6">The sequence shown here is derived from an EMBL/GenBank/DDBJ whole genome shotgun (WGS) entry which is preliminary data.</text>
</comment>
<evidence type="ECO:0000256" key="1">
    <source>
        <dbReference type="ARBA" id="ARBA00023117"/>
    </source>
</evidence>
<proteinExistence type="predicted"/>
<dbReference type="PANTHER" id="PTHR22880">
    <property type="entry name" value="FALZ-RELATED BROMODOMAIN-CONTAINING PROTEINS"/>
    <property type="match status" value="1"/>
</dbReference>
<protein>
    <submittedName>
        <fullName evidence="6">Similar to Saccharomyces cerevisiae YLR399C BDF1 Protein involved in transcription initiation at TATA-containing promoters</fullName>
    </submittedName>
</protein>
<dbReference type="OrthoDB" id="784962at2759"/>
<dbReference type="CDD" id="cd05500">
    <property type="entry name" value="Bromo_BDF1_2_I"/>
    <property type="match status" value="1"/>
</dbReference>
<keyword evidence="1 2" id="KW-0103">Bromodomain</keyword>
<dbReference type="GO" id="GO:0006338">
    <property type="term" value="P:chromatin remodeling"/>
    <property type="evidence" value="ECO:0007669"/>
    <property type="project" value="TreeGrafter"/>
</dbReference>
<dbReference type="PROSITE" id="PS00633">
    <property type="entry name" value="BROMODOMAIN_1"/>
    <property type="match status" value="2"/>
</dbReference>
<sequence length="833" mass="90420">MSIKEIELATPSHSEFSNEAEGNKIEIMSTPHISTPVASPSADDAPLSKEHQPEPAANDVEMTDLFGEDNTKPSVNTDATEKPQTPSEPEQEPPVAPPAEKETAPSADSVAPETNASAPQDASDAPSQPEATTTKAPESEKPSATETKQSESTTVADTKHSESATVAAPVEAAPSTNAPPAATTDNTTTTNTVTAASSADSTQQQPESLKRAFESTPESPSKKIKTENVLPPTHVADNAVLASLIPPGDSRNPPPGAPQELAKHQLKFALASIKAVKRLKDAGPFLAPVDIVKLNIPTYLDYVKNPMDLGTMESKITNNVYKSATEFVSDMDLIVSNCELFNGKDSEISQMARNIRTSFAKHVRNLPPYDQPTQTVSKSKRKTATKPARAASATPKPPASRAAAPKPAAAAATAPADSKAFQAPGVPTIRRDSAVDSGRPKREIHPPRSKDILYDKPRRKKYDAELKFCGVVLRDLLSKKHEAYSYPFLDPVDPVALNCPNYFDIVKHPMDLSTIQKKYAANEYDSADEFEADVRLMFNNCYKFNPEGSPVNLMGHRLEAVFDKKWQEKPVPTPVTTPAATSISSDEEKSGDEDEEAAVYAANPAIRFLEDQLDRMQKELNKLKREALKEAREKAKPKPRKKSTGGSSSSVQKKEPVKRKPGRKPSNASNTSFTAPPVHVTYEMKKELSESMATLTEARMMHVLTIIRESMPHINAEQEEIELDMESLTPETLLKLYNYVVHNDEKARVNGSSKAVNGEPSVLSTAVAAGRGKGGAAKKGKPLTEAEQSRQIEEIQKKIEQFDRVESGGRVVVSSDEDDDDDDDDDSSSSEEE</sequence>
<dbReference type="Proteomes" id="UP000242525">
    <property type="component" value="Unassembled WGS sequence"/>
</dbReference>
<feature type="compositionally biased region" description="Acidic residues" evidence="3">
    <location>
        <begin position="815"/>
        <end position="833"/>
    </location>
</feature>
<feature type="compositionally biased region" description="Polar residues" evidence="3">
    <location>
        <begin position="144"/>
        <end position="156"/>
    </location>
</feature>
<dbReference type="EMBL" id="CCBN010000004">
    <property type="protein sequence ID" value="CDO52898.1"/>
    <property type="molecule type" value="Genomic_DNA"/>
</dbReference>
<dbReference type="InterPro" id="IPR001487">
    <property type="entry name" value="Bromodomain"/>
</dbReference>
<keyword evidence="7" id="KW-1185">Reference proteome</keyword>
<dbReference type="InterPro" id="IPR036427">
    <property type="entry name" value="Bromodomain-like_sf"/>
</dbReference>
<feature type="domain" description="Bromo" evidence="4">
    <location>
        <begin position="480"/>
        <end position="552"/>
    </location>
</feature>
<dbReference type="PROSITE" id="PS50014">
    <property type="entry name" value="BROMODOMAIN_2"/>
    <property type="match status" value="2"/>
</dbReference>
<dbReference type="GO" id="GO:0000785">
    <property type="term" value="C:chromatin"/>
    <property type="evidence" value="ECO:0007669"/>
    <property type="project" value="TreeGrafter"/>
</dbReference>
<dbReference type="InterPro" id="IPR050935">
    <property type="entry name" value="Bromo_chromatin_reader"/>
</dbReference>
<dbReference type="InterPro" id="IPR038336">
    <property type="entry name" value="NET_sf"/>
</dbReference>
<name>A0A0J9X619_GEOCN</name>
<dbReference type="Pfam" id="PF17035">
    <property type="entry name" value="BET"/>
    <property type="match status" value="1"/>
</dbReference>
<feature type="compositionally biased region" description="Basic and acidic residues" evidence="3">
    <location>
        <begin position="429"/>
        <end position="450"/>
    </location>
</feature>
<feature type="domain" description="NET" evidence="5">
    <location>
        <begin position="670"/>
        <end position="751"/>
    </location>
</feature>
<dbReference type="SMART" id="SM00297">
    <property type="entry name" value="BROMO"/>
    <property type="match status" value="2"/>
</dbReference>
<dbReference type="PROSITE" id="PS51525">
    <property type="entry name" value="NET"/>
    <property type="match status" value="1"/>
</dbReference>